<sequence>RRKFEGWKMNQPLSLSLSSSLSLSLIPSKFCIPRRRPGVLHSNAHASSALSLSNPVLFRSSINQRKASHIVVSSPSSSSPRPRSSSLDIDASSSDIAVDYSPFIKIYKDGRVERMVGTEVVPPSLDRQTGVESKDVVISPETGVSARLYRPNTTSQTRKKLPLLVYFHGGGFCVDTAFSPRYHRYLNSLVAEANVVAVSVDYRRAPEHPVPVAYDDSWDVLKWVASHVGGKGPDEWLKNQLVDFGRVVFAGDSAGATIAHHMGLRVGAEGLSGVKLQGIVLVHPYFWGKEPIGGEVAEAEKKAKIDALWRFIFPATSGCDDPNINPATDPKLGSLGCGKVLVCVAEEDLLRDRGLYYRELLENSEWGGVVEVMETSGEGHVFHLDNPDGENAVAMLDRIVSFINWREP</sequence>
<dbReference type="InterPro" id="IPR050466">
    <property type="entry name" value="Carboxylest/Gibb_receptor"/>
</dbReference>
<dbReference type="Gramene" id="Jr16_18890_p1">
    <property type="protein sequence ID" value="cds.Jr16_18890_p1"/>
    <property type="gene ID" value="Jr16_18890"/>
</dbReference>
<feature type="active site" evidence="2">
    <location>
        <position position="253"/>
    </location>
</feature>
<protein>
    <recommendedName>
        <fullName evidence="4">Alpha/beta hydrolase fold-3 domain-containing protein</fullName>
    </recommendedName>
</protein>
<feature type="non-terminal residue" evidence="5">
    <location>
        <position position="1"/>
    </location>
</feature>
<evidence type="ECO:0000256" key="2">
    <source>
        <dbReference type="PROSITE-ProRule" id="PRU10038"/>
    </source>
</evidence>
<dbReference type="EMBL" id="LIHL02000016">
    <property type="protein sequence ID" value="KAF5444040.1"/>
    <property type="molecule type" value="Genomic_DNA"/>
</dbReference>
<name>A0A833X765_JUGRE</name>
<feature type="region of interest" description="Disordered" evidence="3">
    <location>
        <begin position="69"/>
        <end position="88"/>
    </location>
</feature>
<dbReference type="InterPro" id="IPR033140">
    <property type="entry name" value="Lipase_GDXG_put_SER_AS"/>
</dbReference>
<dbReference type="InterPro" id="IPR013094">
    <property type="entry name" value="AB_hydrolase_3"/>
</dbReference>
<evidence type="ECO:0000313" key="5">
    <source>
        <dbReference type="EMBL" id="KAF5444040.1"/>
    </source>
</evidence>
<dbReference type="InterPro" id="IPR029058">
    <property type="entry name" value="AB_hydrolase_fold"/>
</dbReference>
<feature type="compositionally biased region" description="Low complexity" evidence="3">
    <location>
        <begin position="73"/>
        <end position="88"/>
    </location>
</feature>
<reference evidence="5" key="2">
    <citation type="submission" date="2020-03" db="EMBL/GenBank/DDBJ databases">
        <title>Walnut 2.0.</title>
        <authorList>
            <person name="Marrano A."/>
            <person name="Britton M."/>
            <person name="Zimin A.V."/>
            <person name="Zaini P.A."/>
            <person name="Workman R."/>
            <person name="Puiu D."/>
            <person name="Bianco L."/>
            <person name="Allen B.J."/>
            <person name="Troggio M."/>
            <person name="Leslie C.A."/>
            <person name="Timp W."/>
            <person name="Dendekar A."/>
            <person name="Salzberg S.L."/>
            <person name="Neale D.B."/>
        </authorList>
    </citation>
    <scope>NUCLEOTIDE SEQUENCE</scope>
    <source>
        <tissue evidence="5">Leaves</tissue>
    </source>
</reference>
<dbReference type="Gene3D" id="3.40.50.1820">
    <property type="entry name" value="alpha/beta hydrolase"/>
    <property type="match status" value="1"/>
</dbReference>
<dbReference type="Proteomes" id="UP000619265">
    <property type="component" value="Unassembled WGS sequence"/>
</dbReference>
<evidence type="ECO:0000256" key="3">
    <source>
        <dbReference type="SAM" id="MobiDB-lite"/>
    </source>
</evidence>
<comment type="similarity">
    <text evidence="1">Belongs to the 'GDXG' lipolytic enzyme family.</text>
</comment>
<proteinExistence type="inferred from homology"/>
<reference evidence="5" key="1">
    <citation type="submission" date="2015-10" db="EMBL/GenBank/DDBJ databases">
        <authorList>
            <person name="Martinez-Garcia P.J."/>
            <person name="Crepeau M.W."/>
            <person name="Puiu D."/>
            <person name="Gonzalez-Ibeas D."/>
            <person name="Whalen J."/>
            <person name="Stevens K."/>
            <person name="Paul R."/>
            <person name="Butterfield T."/>
            <person name="Britton M."/>
            <person name="Reagan R."/>
            <person name="Chakraborty S."/>
            <person name="Walawage S.L."/>
            <person name="Vasquez-Gross H.A."/>
            <person name="Cardeno C."/>
            <person name="Famula R."/>
            <person name="Pratt K."/>
            <person name="Kuruganti S."/>
            <person name="Aradhya M.K."/>
            <person name="Leslie C.A."/>
            <person name="Dandekar A.M."/>
            <person name="Salzberg S.L."/>
            <person name="Wegrzyn J.L."/>
            <person name="Langley C.H."/>
            <person name="Neale D.B."/>
        </authorList>
    </citation>
    <scope>NUCLEOTIDE SEQUENCE</scope>
    <source>
        <tissue evidence="5">Leaves</tissue>
    </source>
</reference>
<evidence type="ECO:0000313" key="6">
    <source>
        <dbReference type="Proteomes" id="UP000619265"/>
    </source>
</evidence>
<dbReference type="Pfam" id="PF07859">
    <property type="entry name" value="Abhydrolase_3"/>
    <property type="match status" value="1"/>
</dbReference>
<comment type="caution">
    <text evidence="5">The sequence shown here is derived from an EMBL/GenBank/DDBJ whole genome shotgun (WGS) entry which is preliminary data.</text>
</comment>
<dbReference type="AlphaFoldDB" id="A0A833X765"/>
<dbReference type="PROSITE" id="PS01174">
    <property type="entry name" value="LIPASE_GDXG_SER"/>
    <property type="match status" value="1"/>
</dbReference>
<organism evidence="5 6">
    <name type="scientific">Juglans regia</name>
    <name type="common">English walnut</name>
    <dbReference type="NCBI Taxonomy" id="51240"/>
    <lineage>
        <taxon>Eukaryota</taxon>
        <taxon>Viridiplantae</taxon>
        <taxon>Streptophyta</taxon>
        <taxon>Embryophyta</taxon>
        <taxon>Tracheophyta</taxon>
        <taxon>Spermatophyta</taxon>
        <taxon>Magnoliopsida</taxon>
        <taxon>eudicotyledons</taxon>
        <taxon>Gunneridae</taxon>
        <taxon>Pentapetalae</taxon>
        <taxon>rosids</taxon>
        <taxon>fabids</taxon>
        <taxon>Fagales</taxon>
        <taxon>Juglandaceae</taxon>
        <taxon>Juglans</taxon>
    </lineage>
</organism>
<evidence type="ECO:0000259" key="4">
    <source>
        <dbReference type="Pfam" id="PF07859"/>
    </source>
</evidence>
<evidence type="ECO:0000256" key="1">
    <source>
        <dbReference type="ARBA" id="ARBA00010515"/>
    </source>
</evidence>
<dbReference type="SUPFAM" id="SSF53474">
    <property type="entry name" value="alpha/beta-Hydrolases"/>
    <property type="match status" value="1"/>
</dbReference>
<dbReference type="PANTHER" id="PTHR23024">
    <property type="entry name" value="ARYLACETAMIDE DEACETYLASE"/>
    <property type="match status" value="1"/>
</dbReference>
<dbReference type="GO" id="GO:0016787">
    <property type="term" value="F:hydrolase activity"/>
    <property type="evidence" value="ECO:0007669"/>
    <property type="project" value="InterPro"/>
</dbReference>
<accession>A0A833X765</accession>
<gene>
    <name evidence="5" type="ORF">F2P56_036546</name>
</gene>
<dbReference type="PANTHER" id="PTHR23024:SF467">
    <property type="entry name" value="CARBOXYLESTERASE 12-RELATED"/>
    <property type="match status" value="1"/>
</dbReference>
<feature type="domain" description="Alpha/beta hydrolase fold-3" evidence="4">
    <location>
        <begin position="164"/>
        <end position="383"/>
    </location>
</feature>